<dbReference type="InterPro" id="IPR040345">
    <property type="entry name" value="Mug56/Spo71"/>
</dbReference>
<dbReference type="GO" id="GO:1902657">
    <property type="term" value="P:protein localization to prospore membrane"/>
    <property type="evidence" value="ECO:0007669"/>
    <property type="project" value="InterPro"/>
</dbReference>
<gene>
    <name evidence="3" type="ORF">BDN70DRAFT_855567</name>
</gene>
<dbReference type="InterPro" id="IPR057379">
    <property type="entry name" value="PH_SPO71"/>
</dbReference>
<dbReference type="OrthoDB" id="5579281at2759"/>
<feature type="domain" description="PH" evidence="2">
    <location>
        <begin position="883"/>
        <end position="1039"/>
    </location>
</feature>
<feature type="compositionally biased region" description="Polar residues" evidence="1">
    <location>
        <begin position="1"/>
        <end position="18"/>
    </location>
</feature>
<feature type="region of interest" description="Disordered" evidence="1">
    <location>
        <begin position="1"/>
        <end position="29"/>
    </location>
</feature>
<feature type="region of interest" description="Disordered" evidence="1">
    <location>
        <begin position="732"/>
        <end position="771"/>
    </location>
</feature>
<reference evidence="3" key="1">
    <citation type="submission" date="2020-11" db="EMBL/GenBank/DDBJ databases">
        <authorList>
            <consortium name="DOE Joint Genome Institute"/>
            <person name="Ahrendt S."/>
            <person name="Riley R."/>
            <person name="Andreopoulos W."/>
            <person name="Labutti K."/>
            <person name="Pangilinan J."/>
            <person name="Ruiz-Duenas F.J."/>
            <person name="Barrasa J.M."/>
            <person name="Sanchez-Garcia M."/>
            <person name="Camarero S."/>
            <person name="Miyauchi S."/>
            <person name="Serrano A."/>
            <person name="Linde D."/>
            <person name="Babiker R."/>
            <person name="Drula E."/>
            <person name="Ayuso-Fernandez I."/>
            <person name="Pacheco R."/>
            <person name="Padilla G."/>
            <person name="Ferreira P."/>
            <person name="Barriuso J."/>
            <person name="Kellner H."/>
            <person name="Castanera R."/>
            <person name="Alfaro M."/>
            <person name="Ramirez L."/>
            <person name="Pisabarro A.G."/>
            <person name="Kuo A."/>
            <person name="Tritt A."/>
            <person name="Lipzen A."/>
            <person name="He G."/>
            <person name="Yan M."/>
            <person name="Ng V."/>
            <person name="Cullen D."/>
            <person name="Martin F."/>
            <person name="Rosso M.-N."/>
            <person name="Henrissat B."/>
            <person name="Hibbett D."/>
            <person name="Martinez A.T."/>
            <person name="Grigoriev I.V."/>
        </authorList>
    </citation>
    <scope>NUCLEOTIDE SEQUENCE</scope>
    <source>
        <strain evidence="3">CIRM-BRFM 674</strain>
    </source>
</reference>
<protein>
    <recommendedName>
        <fullName evidence="2">PH domain-containing protein</fullName>
    </recommendedName>
</protein>
<dbReference type="PANTHER" id="PTHR28076:SF1">
    <property type="entry name" value="PROSPORE MEMBRANE ADAPTER PROTEIN SPO71"/>
    <property type="match status" value="1"/>
</dbReference>
<organism evidence="3 4">
    <name type="scientific">Pholiota conissans</name>
    <dbReference type="NCBI Taxonomy" id="109636"/>
    <lineage>
        <taxon>Eukaryota</taxon>
        <taxon>Fungi</taxon>
        <taxon>Dikarya</taxon>
        <taxon>Basidiomycota</taxon>
        <taxon>Agaricomycotina</taxon>
        <taxon>Agaricomycetes</taxon>
        <taxon>Agaricomycetidae</taxon>
        <taxon>Agaricales</taxon>
        <taxon>Agaricineae</taxon>
        <taxon>Strophariaceae</taxon>
        <taxon>Pholiota</taxon>
    </lineage>
</organism>
<evidence type="ECO:0000313" key="4">
    <source>
        <dbReference type="Proteomes" id="UP000807469"/>
    </source>
</evidence>
<evidence type="ECO:0000256" key="1">
    <source>
        <dbReference type="SAM" id="MobiDB-lite"/>
    </source>
</evidence>
<feature type="compositionally biased region" description="Polar residues" evidence="1">
    <location>
        <begin position="217"/>
        <end position="227"/>
    </location>
</feature>
<feature type="compositionally biased region" description="Polar residues" evidence="1">
    <location>
        <begin position="747"/>
        <end position="756"/>
    </location>
</feature>
<comment type="caution">
    <text evidence="3">The sequence shown here is derived from an EMBL/GenBank/DDBJ whole genome shotgun (WGS) entry which is preliminary data.</text>
</comment>
<feature type="region of interest" description="Disordered" evidence="1">
    <location>
        <begin position="201"/>
        <end position="262"/>
    </location>
</feature>
<dbReference type="Proteomes" id="UP000807469">
    <property type="component" value="Unassembled WGS sequence"/>
</dbReference>
<accession>A0A9P5Z467</accession>
<dbReference type="InterPro" id="IPR001849">
    <property type="entry name" value="PH_domain"/>
</dbReference>
<dbReference type="Pfam" id="PF15404">
    <property type="entry name" value="PH_4"/>
    <property type="match status" value="1"/>
</dbReference>
<feature type="domain" description="PH" evidence="2">
    <location>
        <begin position="636"/>
        <end position="818"/>
    </location>
</feature>
<name>A0A9P5Z467_9AGAR</name>
<dbReference type="SMART" id="SM00233">
    <property type="entry name" value="PH"/>
    <property type="match status" value="2"/>
</dbReference>
<keyword evidence="4" id="KW-1185">Reference proteome</keyword>
<dbReference type="InterPro" id="IPR039486">
    <property type="entry name" value="Mug56/Spo71_PH"/>
</dbReference>
<dbReference type="PANTHER" id="PTHR28076">
    <property type="entry name" value="SPORULATION-SPECIFIC PROTEIN 71"/>
    <property type="match status" value="1"/>
</dbReference>
<dbReference type="EMBL" id="MU155182">
    <property type="protein sequence ID" value="KAF9481182.1"/>
    <property type="molecule type" value="Genomic_DNA"/>
</dbReference>
<dbReference type="AlphaFoldDB" id="A0A9P5Z467"/>
<sequence length="1061" mass="120276">MATAASESNGGASLTNVFKGTEVSPREQEHGAIHRRIFIGPMPERVISTKEERVNLKKSKNTLGSVFSLTLEPDRPHNGDKVEDVARMIKAHAFRFFLHEGGNPENWDDQQEDIIADELTIRWKDSDWGKLWSHRHHRRKNFIGGLANNQWFGTSFEVGNLLGVNLLQGGAHLYDINPQLASSKACTVISFQEGRSDIQAESVPLQSNASAKVPPSMSHTDMTSSKASRYESVLESPMVNEPETRNDSGPDEPTPASSITAQTEMLPSTANAKGKAKVVHYEDFDNVDSSSPFELPAPPEVVLSRADTTIEPVSNSSASALALDSAEPSPDDMKWGDIILRDRMLVRVSYTKDEGIAHFDEEINRTTRNLSYEDWGEFLVAWRRDSLEIYRDYNTPGREWITGHKHLSYVIPLKSSRTKLSLFSFVDLTFCITCAPTTSKLNTATSRWVFNREKEGTNIFIFKIKSRSRAYDWIWQLWHVHYTVLLLTTRITSYMCRRSMGGQIPPSIDIYIPRLSTKVTVDISNDTDNRDTSKHVFSRENVVQLCMNALHNIPDWQFVMDEQIKKGCSLALAWRSKANLDWIWLDDDVTGNLREWAVLCGLPMKQLVIPAYLEIRLAFHAANHVLKGGNLSEEPPSIEGYLDRIRPNTQTKRATYLSVHQGNIFILNPLTASPPMPPGLLNLLPENLDAQIQNLRHVETRRGMNQVMAAIAVMDLRTIIAVRRSFQAVPSHMHTTTVDGQDEENQARTSATGQSTAEDEEDEGGEAGLVKANNRVHARMRRSFELLLKSGHVIRFEAYSSKVAIEWIDRLRALIFYWRLRHRADAKQEIELAQAQRPRLTPQTRVRDDGGEIPPEPPVDLSAPFAAMDYLYNWCILEGCKAMTKTGRLYMRKGLRGQYKLVQLYLVAGHLVNFRITGHSSMYPVMRKKINLLDAYVCSGHLAAQCLPQGQYRPDAEPAPRRYQDGLETNDREEDMLFMVWYRPQPLMFDADQDPTVIPVTSRSVPSISAKHKMLVFKTRSILERDAWCWAINSEIEKIVRAQKPREEMLRETGGLIKLAN</sequence>
<evidence type="ECO:0000313" key="3">
    <source>
        <dbReference type="EMBL" id="KAF9481182.1"/>
    </source>
</evidence>
<proteinExistence type="predicted"/>
<evidence type="ECO:0000259" key="2">
    <source>
        <dbReference type="SMART" id="SM00233"/>
    </source>
</evidence>
<dbReference type="Pfam" id="PF23207">
    <property type="entry name" value="PH_SPO71"/>
    <property type="match status" value="1"/>
</dbReference>